<reference evidence="3" key="1">
    <citation type="submission" date="2016-10" db="EMBL/GenBank/DDBJ databases">
        <authorList>
            <person name="Varghese N."/>
            <person name="Submissions S."/>
        </authorList>
    </citation>
    <scope>NUCLEOTIDE SEQUENCE [LARGE SCALE GENOMIC DNA]</scope>
    <source>
        <strain evidence="3">DSM 5463</strain>
    </source>
</reference>
<feature type="chain" id="PRO_5038729849" evidence="1">
    <location>
        <begin position="22"/>
        <end position="416"/>
    </location>
</feature>
<proteinExistence type="predicted"/>
<dbReference type="InterPro" id="IPR006059">
    <property type="entry name" value="SBP"/>
</dbReference>
<dbReference type="InterPro" id="IPR050490">
    <property type="entry name" value="Bact_solute-bd_prot1"/>
</dbReference>
<evidence type="ECO:0000256" key="1">
    <source>
        <dbReference type="SAM" id="SignalP"/>
    </source>
</evidence>
<dbReference type="AlphaFoldDB" id="A0A1H5XK85"/>
<organism evidence="2 3">
    <name type="scientific">Caloramator fervidus</name>
    <dbReference type="NCBI Taxonomy" id="29344"/>
    <lineage>
        <taxon>Bacteria</taxon>
        <taxon>Bacillati</taxon>
        <taxon>Bacillota</taxon>
        <taxon>Clostridia</taxon>
        <taxon>Eubacteriales</taxon>
        <taxon>Clostridiaceae</taxon>
        <taxon>Caloramator</taxon>
    </lineage>
</organism>
<dbReference type="RefSeq" id="WP_159945875.1">
    <property type="nucleotide sequence ID" value="NZ_FNUK01000032.1"/>
</dbReference>
<accession>A0A1H5XK85</accession>
<evidence type="ECO:0000313" key="2">
    <source>
        <dbReference type="EMBL" id="SEG12194.1"/>
    </source>
</evidence>
<dbReference type="OrthoDB" id="2666023at2"/>
<dbReference type="EMBL" id="FNUK01000032">
    <property type="protein sequence ID" value="SEG12194.1"/>
    <property type="molecule type" value="Genomic_DNA"/>
</dbReference>
<evidence type="ECO:0000313" key="3">
    <source>
        <dbReference type="Proteomes" id="UP000242850"/>
    </source>
</evidence>
<protein>
    <submittedName>
        <fullName evidence="2">ABC-type glycerol-3-phosphate transport system, substrate-binding protein</fullName>
    </submittedName>
</protein>
<dbReference type="Proteomes" id="UP000242850">
    <property type="component" value="Unassembled WGS sequence"/>
</dbReference>
<dbReference type="PANTHER" id="PTHR43649">
    <property type="entry name" value="ARABINOSE-BINDING PROTEIN-RELATED"/>
    <property type="match status" value="1"/>
</dbReference>
<keyword evidence="3" id="KW-1185">Reference proteome</keyword>
<feature type="signal peptide" evidence="1">
    <location>
        <begin position="1"/>
        <end position="21"/>
    </location>
</feature>
<sequence>MKKVVSILLMFILLLNFSSCQKIGSKEKEQKKLKIAIMYPEESIGGIYKEIVKKYEANNPDVKVELILDFSDETKIKEALTKEGEYDIIALKRNQLIEYAKTGLIQDITDFVDRNGLRDKLYPINISYGTFNGKVYGIGDLPITYEWFYNKSLFNKYGIKEPTSLKEFIDISKKFKNVGIIPISVGAMDRWTLVLLFGNITCQTTGIQSFTDNLGSDKKAFENIEGIDEAFNIFEKITKTSIDKNCVDINFMQSVDDFIKGKAAILPSISITKQLIDSKKTAGFEYGVFEYPIIFKDNPISKLSASGGQILALSSKTSNREAAEKFLSFLFSEQAQKLFVEKGYISALKFVNQPDTIIDRTIISHIEMTDDNSGMLIDNVDLKMADAIGIVLSDIIEGRVKAKEAWERVLKISFQQ</sequence>
<keyword evidence="1" id="KW-0732">Signal</keyword>
<dbReference type="PANTHER" id="PTHR43649:SF12">
    <property type="entry name" value="DIACETYLCHITOBIOSE BINDING PROTEIN DASA"/>
    <property type="match status" value="1"/>
</dbReference>
<dbReference type="Gene3D" id="3.40.190.10">
    <property type="entry name" value="Periplasmic binding protein-like II"/>
    <property type="match status" value="1"/>
</dbReference>
<name>A0A1H5XK85_9CLOT</name>
<dbReference type="Pfam" id="PF13416">
    <property type="entry name" value="SBP_bac_8"/>
    <property type="match status" value="1"/>
</dbReference>
<dbReference type="SUPFAM" id="SSF53850">
    <property type="entry name" value="Periplasmic binding protein-like II"/>
    <property type="match status" value="1"/>
</dbReference>
<gene>
    <name evidence="2" type="ORF">SAMN05660865_01798</name>
</gene>